<evidence type="ECO:0000313" key="6">
    <source>
        <dbReference type="Proteomes" id="UP000183997"/>
    </source>
</evidence>
<dbReference type="STRING" id="1121421.SAMN02745123_02104"/>
<sequence>MKRWGVTALISVLILSAVGFWGYKEYRDKIMLETYVNNRYQMSFYNLISRVQNMEVLLAKSLAVAGEPEDTMIFSEIWLQSEGARENLTQLPLTSNVVGRTAKFLTQAGDYARVMSRDINTGGELSDKEYQTLSSLYKQAEQLNRELHNMETKVADGKLSISELTQAAKQELKKGNTTNASADFQSINRDMQSFPTLIYDGPFSDHLDRAQPVGLANKPTSADEARNIMRQFIDTEQDKDYRVQVTGRVREKIPSYQIELLPPQGTAGRIMGNVSERGDKVVWYLGSRAVGTPKITLEQAQTKAQQFLESRGYKDLVAIYHQTQNGMTVFNFAPRQEGVILYPDQVKVTVAMDNGQVIGFDARGYLMAHKQRDIPNPKITAAEARKKINKRMEVIGSRLAIIPTDAGQERFSYEITGQLNGETYLVYVNAVTGKTDQVLKLILAPNATLTM</sequence>
<dbReference type="AlphaFoldDB" id="A0A1M6T0W3"/>
<dbReference type="InterPro" id="IPR025711">
    <property type="entry name" value="PepSY"/>
</dbReference>
<dbReference type="OrthoDB" id="2372097at2"/>
<dbReference type="RefSeq" id="WP_072914001.1">
    <property type="nucleotide sequence ID" value="NZ_FRAR01000015.1"/>
</dbReference>
<dbReference type="Proteomes" id="UP000183997">
    <property type="component" value="Unassembled WGS sequence"/>
</dbReference>
<dbReference type="InterPro" id="IPR048402">
    <property type="entry name" value="YpeB_N"/>
</dbReference>
<feature type="coiled-coil region" evidence="1">
    <location>
        <begin position="133"/>
        <end position="160"/>
    </location>
</feature>
<protein>
    <submittedName>
        <fullName evidence="5">Germination protein YpeB</fullName>
    </submittedName>
</protein>
<dbReference type="GO" id="GO:0009847">
    <property type="term" value="P:spore germination"/>
    <property type="evidence" value="ECO:0007669"/>
    <property type="project" value="InterPro"/>
</dbReference>
<feature type="domain" description="Sporulation protein YpeB PepSY1 and PepSY2" evidence="3">
    <location>
        <begin position="182"/>
        <end position="375"/>
    </location>
</feature>
<dbReference type="Pfam" id="PF03413">
    <property type="entry name" value="PepSY"/>
    <property type="match status" value="1"/>
</dbReference>
<name>A0A1M6T0W3_9FIRM</name>
<feature type="domain" description="PepSY" evidence="2">
    <location>
        <begin position="378"/>
        <end position="434"/>
    </location>
</feature>
<gene>
    <name evidence="5" type="ORF">SAMN02745123_02104</name>
</gene>
<keyword evidence="6" id="KW-1185">Reference proteome</keyword>
<dbReference type="Pfam" id="PF14620">
    <property type="entry name" value="YPEB_PepSY1-2"/>
    <property type="match status" value="1"/>
</dbReference>
<proteinExistence type="predicted"/>
<evidence type="ECO:0000259" key="4">
    <source>
        <dbReference type="Pfam" id="PF20769"/>
    </source>
</evidence>
<reference evidence="6" key="1">
    <citation type="submission" date="2016-11" db="EMBL/GenBank/DDBJ databases">
        <authorList>
            <person name="Varghese N."/>
            <person name="Submissions S."/>
        </authorList>
    </citation>
    <scope>NUCLEOTIDE SEQUENCE [LARGE SCALE GENOMIC DNA]</scope>
    <source>
        <strain evidence="6">DSM 10349</strain>
    </source>
</reference>
<dbReference type="NCBIfam" id="TIGR02889">
    <property type="entry name" value="spore_YpeB"/>
    <property type="match status" value="1"/>
</dbReference>
<dbReference type="Pfam" id="PF20769">
    <property type="entry name" value="YPEB_N"/>
    <property type="match status" value="1"/>
</dbReference>
<organism evidence="5 6">
    <name type="scientific">Desulforamulus aeronauticus DSM 10349</name>
    <dbReference type="NCBI Taxonomy" id="1121421"/>
    <lineage>
        <taxon>Bacteria</taxon>
        <taxon>Bacillati</taxon>
        <taxon>Bacillota</taxon>
        <taxon>Clostridia</taxon>
        <taxon>Eubacteriales</taxon>
        <taxon>Peptococcaceae</taxon>
        <taxon>Desulforamulus</taxon>
    </lineage>
</organism>
<dbReference type="EMBL" id="FRAR01000015">
    <property type="protein sequence ID" value="SHK50574.1"/>
    <property type="molecule type" value="Genomic_DNA"/>
</dbReference>
<evidence type="ECO:0000259" key="3">
    <source>
        <dbReference type="Pfam" id="PF14620"/>
    </source>
</evidence>
<feature type="domain" description="Sporulation protein YpeB N-terminal" evidence="4">
    <location>
        <begin position="29"/>
        <end position="162"/>
    </location>
</feature>
<accession>A0A1M6T0W3</accession>
<dbReference type="InterPro" id="IPR014239">
    <property type="entry name" value="YpeB_PepSY1-2"/>
</dbReference>
<evidence type="ECO:0000256" key="1">
    <source>
        <dbReference type="SAM" id="Coils"/>
    </source>
</evidence>
<evidence type="ECO:0000313" key="5">
    <source>
        <dbReference type="EMBL" id="SHK50574.1"/>
    </source>
</evidence>
<keyword evidence="1" id="KW-0175">Coiled coil</keyword>
<evidence type="ECO:0000259" key="2">
    <source>
        <dbReference type="Pfam" id="PF03413"/>
    </source>
</evidence>